<dbReference type="Proteomes" id="UP000095488">
    <property type="component" value="Unassembled WGS sequence"/>
</dbReference>
<proteinExistence type="predicted"/>
<dbReference type="EMBL" id="CYZR01000004">
    <property type="protein sequence ID" value="CUN92337.1"/>
    <property type="molecule type" value="Genomic_DNA"/>
</dbReference>
<name>A0ABM9UQK0_SARVE</name>
<accession>A0ABM9UQK0</accession>
<dbReference type="InterPro" id="IPR000150">
    <property type="entry name" value="Cof"/>
</dbReference>
<dbReference type="SUPFAM" id="SSF56784">
    <property type="entry name" value="HAD-like"/>
    <property type="match status" value="1"/>
</dbReference>
<dbReference type="RefSeq" id="WP_055259032.1">
    <property type="nucleotide sequence ID" value="NZ_CABIXL010000004.1"/>
</dbReference>
<evidence type="ECO:0000313" key="1">
    <source>
        <dbReference type="EMBL" id="CUN92337.1"/>
    </source>
</evidence>
<comment type="caution">
    <text evidence="1">The sequence shown here is derived from an EMBL/GenBank/DDBJ whole genome shotgun (WGS) entry which is preliminary data.</text>
</comment>
<dbReference type="PANTHER" id="PTHR10000:SF8">
    <property type="entry name" value="HAD SUPERFAMILY HYDROLASE-LIKE, TYPE 3"/>
    <property type="match status" value="1"/>
</dbReference>
<dbReference type="EC" id="3.-.-.-" evidence="1"/>
<dbReference type="SFLD" id="SFLDS00003">
    <property type="entry name" value="Haloacid_Dehalogenase"/>
    <property type="match status" value="1"/>
</dbReference>
<dbReference type="InterPro" id="IPR006379">
    <property type="entry name" value="HAD-SF_hydro_IIB"/>
</dbReference>
<dbReference type="Gene3D" id="3.30.1240.10">
    <property type="match status" value="1"/>
</dbReference>
<dbReference type="CDD" id="cd07516">
    <property type="entry name" value="HAD_Pase"/>
    <property type="match status" value="1"/>
</dbReference>
<dbReference type="InterPro" id="IPR036412">
    <property type="entry name" value="HAD-like_sf"/>
</dbReference>
<dbReference type="PRINTS" id="PR00119">
    <property type="entry name" value="CATATPASE"/>
</dbReference>
<organism evidence="1 2">
    <name type="scientific">Sarcina ventriculi</name>
    <name type="common">Clostridium ventriculi</name>
    <dbReference type="NCBI Taxonomy" id="1267"/>
    <lineage>
        <taxon>Bacteria</taxon>
        <taxon>Bacillati</taxon>
        <taxon>Bacillota</taxon>
        <taxon>Clostridia</taxon>
        <taxon>Eubacteriales</taxon>
        <taxon>Clostridiaceae</taxon>
        <taxon>Sarcina</taxon>
    </lineage>
</organism>
<dbReference type="InterPro" id="IPR023214">
    <property type="entry name" value="HAD_sf"/>
</dbReference>
<reference evidence="1 2" key="1">
    <citation type="submission" date="2015-09" db="EMBL/GenBank/DDBJ databases">
        <authorList>
            <consortium name="Pathogen Informatics"/>
        </authorList>
    </citation>
    <scope>NUCLEOTIDE SEQUENCE [LARGE SCALE GENOMIC DNA]</scope>
    <source>
        <strain evidence="1 2">2789STDY5834858</strain>
    </source>
</reference>
<dbReference type="NCBIfam" id="TIGR01484">
    <property type="entry name" value="HAD-SF-IIB"/>
    <property type="match status" value="1"/>
</dbReference>
<protein>
    <submittedName>
        <fullName evidence="1">Hydrolase M6_Spy0533</fullName>
        <ecNumber evidence="1">3.-.-.-</ecNumber>
    </submittedName>
</protein>
<keyword evidence="2" id="KW-1185">Reference proteome</keyword>
<dbReference type="PANTHER" id="PTHR10000">
    <property type="entry name" value="PHOSPHOSERINE PHOSPHATASE"/>
    <property type="match status" value="1"/>
</dbReference>
<dbReference type="GO" id="GO:0016787">
    <property type="term" value="F:hydrolase activity"/>
    <property type="evidence" value="ECO:0007669"/>
    <property type="project" value="UniProtKB-KW"/>
</dbReference>
<evidence type="ECO:0000313" key="2">
    <source>
        <dbReference type="Proteomes" id="UP000095488"/>
    </source>
</evidence>
<dbReference type="Pfam" id="PF08282">
    <property type="entry name" value="Hydrolase_3"/>
    <property type="match status" value="1"/>
</dbReference>
<dbReference type="Gene3D" id="3.40.50.1000">
    <property type="entry name" value="HAD superfamily/HAD-like"/>
    <property type="match status" value="1"/>
</dbReference>
<dbReference type="SFLD" id="SFLDG01140">
    <property type="entry name" value="C2.B:_Phosphomannomutase_and_P"/>
    <property type="match status" value="1"/>
</dbReference>
<gene>
    <name evidence="1" type="ORF">ERS852473_01439</name>
</gene>
<dbReference type="PROSITE" id="PS01229">
    <property type="entry name" value="COF_2"/>
    <property type="match status" value="1"/>
</dbReference>
<keyword evidence="1" id="KW-0378">Hydrolase</keyword>
<dbReference type="SFLD" id="SFLDG01144">
    <property type="entry name" value="C2.B.4:_PGP_Like"/>
    <property type="match status" value="1"/>
</dbReference>
<sequence length="284" mass="31934">MNDIKVIVMDVDGTLTNSKKIITKKTKETLIEAQNNGILLVLASGRPTSGLIDFAKELEMDKHHGLLVCFNGSKVIDCETNEILFNETMTVEEGQAVLEHLKKFNIKPMIDKDDYLYVNDVFDCNIQIKNEPFNIIQYEARGGKFKLCEKDNLVAFADYPLNKILTAGDPEYLEEHYKEIMEPFKDSLSCMFTAPFYFEFTAKGIDKAKALDTVLTPMGYKREEIIAFGDGHNDISIIKYAGIGIAMDNAVDALKKVADEITFSNDEDGIAHTLNKCLPIYCLT</sequence>
<dbReference type="NCBIfam" id="TIGR00099">
    <property type="entry name" value="Cof-subfamily"/>
    <property type="match status" value="1"/>
</dbReference>